<gene>
    <name evidence="5" type="ordered locus">Deipe_4262</name>
</gene>
<keyword evidence="2" id="KW-0902">Two-component regulatory system</keyword>
<accession>L0A728</accession>
<keyword evidence="5" id="KW-0614">Plasmid</keyword>
<dbReference type="SUPFAM" id="SSF52172">
    <property type="entry name" value="CheY-like"/>
    <property type="match status" value="1"/>
</dbReference>
<dbReference type="Pfam" id="PF00072">
    <property type="entry name" value="Response_reg"/>
    <property type="match status" value="1"/>
</dbReference>
<dbReference type="PATRIC" id="fig|937777.3.peg.4292"/>
<keyword evidence="1 3" id="KW-0597">Phosphoprotein</keyword>
<dbReference type="PROSITE" id="PS50110">
    <property type="entry name" value="RESPONSE_REGULATORY"/>
    <property type="match status" value="1"/>
</dbReference>
<dbReference type="Gene3D" id="3.40.50.2300">
    <property type="match status" value="1"/>
</dbReference>
<evidence type="ECO:0000256" key="1">
    <source>
        <dbReference type="ARBA" id="ARBA00022553"/>
    </source>
</evidence>
<dbReference type="GO" id="GO:0003677">
    <property type="term" value="F:DNA binding"/>
    <property type="evidence" value="ECO:0007669"/>
    <property type="project" value="UniProtKB-KW"/>
</dbReference>
<evidence type="ECO:0000259" key="4">
    <source>
        <dbReference type="PROSITE" id="PS50110"/>
    </source>
</evidence>
<feature type="modified residue" description="4-aspartylphosphate" evidence="3">
    <location>
        <position position="55"/>
    </location>
</feature>
<geneLocation type="plasmid" evidence="5 6">
    <name>pDEIPE01</name>
</geneLocation>
<reference evidence="6" key="1">
    <citation type="submission" date="2012-03" db="EMBL/GenBank/DDBJ databases">
        <title>Complete sequence of plasmid 1 of Deinococcus peraridilitoris DSM 19664.</title>
        <authorList>
            <person name="Lucas S."/>
            <person name="Copeland A."/>
            <person name="Lapidus A."/>
            <person name="Glavina del Rio T."/>
            <person name="Dalin E."/>
            <person name="Tice H."/>
            <person name="Bruce D."/>
            <person name="Goodwin L."/>
            <person name="Pitluck S."/>
            <person name="Peters L."/>
            <person name="Mikhailova N."/>
            <person name="Lu M."/>
            <person name="Kyrpides N."/>
            <person name="Mavromatis K."/>
            <person name="Ivanova N."/>
            <person name="Brettin T."/>
            <person name="Detter J.C."/>
            <person name="Han C."/>
            <person name="Larimer F."/>
            <person name="Land M."/>
            <person name="Hauser L."/>
            <person name="Markowitz V."/>
            <person name="Cheng J.-F."/>
            <person name="Hugenholtz P."/>
            <person name="Woyke T."/>
            <person name="Wu D."/>
            <person name="Pukall R."/>
            <person name="Steenblock K."/>
            <person name="Brambilla E."/>
            <person name="Klenk H.-P."/>
            <person name="Eisen J.A."/>
        </authorList>
    </citation>
    <scope>NUCLEOTIDE SEQUENCE [LARGE SCALE GENOMIC DNA]</scope>
    <source>
        <strain evidence="6">DSM 19664 / LMG 22246 / CIP 109416 / KR-200</strain>
        <plasmid evidence="6">Plasmid pDEIPE01</plasmid>
    </source>
</reference>
<dbReference type="Proteomes" id="UP000010467">
    <property type="component" value="Plasmid pDEIPE01"/>
</dbReference>
<dbReference type="AlphaFoldDB" id="L0A728"/>
<feature type="domain" description="Response regulatory" evidence="4">
    <location>
        <begin position="4"/>
        <end position="120"/>
    </location>
</feature>
<dbReference type="KEGG" id="dpd:Deipe_4262"/>
<keyword evidence="5" id="KW-0238">DNA-binding</keyword>
<evidence type="ECO:0000256" key="3">
    <source>
        <dbReference type="PROSITE-ProRule" id="PRU00169"/>
    </source>
</evidence>
<dbReference type="InterPro" id="IPR011006">
    <property type="entry name" value="CheY-like_superfamily"/>
</dbReference>
<keyword evidence="6" id="KW-1185">Reference proteome</keyword>
<proteinExistence type="predicted"/>
<dbReference type="SMART" id="SM00448">
    <property type="entry name" value="REC"/>
    <property type="match status" value="1"/>
</dbReference>
<sequence>MVKRVLLVEDHDPDALLLMELLELAAAPWEVKHVKTFREAALRWPEGQFDALLLDLDIPDGFGLELLARALQVVQDVPVLVLSGLINPEVAVRAVQLGARGYVLKGFGAAEQLVELLDPSP</sequence>
<name>L0A728_DEIPD</name>
<evidence type="ECO:0000313" key="6">
    <source>
        <dbReference type="Proteomes" id="UP000010467"/>
    </source>
</evidence>
<evidence type="ECO:0000313" key="5">
    <source>
        <dbReference type="EMBL" id="AFZ69611.1"/>
    </source>
</evidence>
<protein>
    <submittedName>
        <fullName evidence="5">Response regulator with CheY-like receiver, AAA-type ATPase, and DNA-binding domains</fullName>
    </submittedName>
</protein>
<dbReference type="GO" id="GO:0000160">
    <property type="term" value="P:phosphorelay signal transduction system"/>
    <property type="evidence" value="ECO:0007669"/>
    <property type="project" value="UniProtKB-KW"/>
</dbReference>
<dbReference type="HOGENOM" id="CLU_000445_69_8_0"/>
<dbReference type="InterPro" id="IPR001789">
    <property type="entry name" value="Sig_transdc_resp-reg_receiver"/>
</dbReference>
<evidence type="ECO:0000256" key="2">
    <source>
        <dbReference type="ARBA" id="ARBA00023012"/>
    </source>
</evidence>
<dbReference type="PANTHER" id="PTHR44591:SF14">
    <property type="entry name" value="PROTEIN PILG"/>
    <property type="match status" value="1"/>
</dbReference>
<dbReference type="InterPro" id="IPR050595">
    <property type="entry name" value="Bact_response_regulator"/>
</dbReference>
<organism evidence="5 6">
    <name type="scientific">Deinococcus peraridilitoris (strain DSM 19664 / LMG 22246 / CIP 109416 / KR-200)</name>
    <dbReference type="NCBI Taxonomy" id="937777"/>
    <lineage>
        <taxon>Bacteria</taxon>
        <taxon>Thermotogati</taxon>
        <taxon>Deinococcota</taxon>
        <taxon>Deinococci</taxon>
        <taxon>Deinococcales</taxon>
        <taxon>Deinococcaceae</taxon>
        <taxon>Deinococcus</taxon>
    </lineage>
</organism>
<dbReference type="EMBL" id="CP003383">
    <property type="protein sequence ID" value="AFZ69611.1"/>
    <property type="molecule type" value="Genomic_DNA"/>
</dbReference>
<dbReference type="PANTHER" id="PTHR44591">
    <property type="entry name" value="STRESS RESPONSE REGULATOR PROTEIN 1"/>
    <property type="match status" value="1"/>
</dbReference>